<feature type="compositionally biased region" description="Acidic residues" evidence="1">
    <location>
        <begin position="631"/>
        <end position="676"/>
    </location>
</feature>
<feature type="compositionally biased region" description="Basic and acidic residues" evidence="1">
    <location>
        <begin position="380"/>
        <end position="394"/>
    </location>
</feature>
<evidence type="ECO:0000313" key="2">
    <source>
        <dbReference type="EMBL" id="QDS73849.1"/>
    </source>
</evidence>
<evidence type="ECO:0000256" key="1">
    <source>
        <dbReference type="SAM" id="MobiDB-lite"/>
    </source>
</evidence>
<feature type="compositionally biased region" description="Polar residues" evidence="1">
    <location>
        <begin position="370"/>
        <end position="379"/>
    </location>
</feature>
<feature type="region of interest" description="Disordered" evidence="1">
    <location>
        <begin position="1"/>
        <end position="147"/>
    </location>
</feature>
<protein>
    <submittedName>
        <fullName evidence="2">Uncharacterized protein</fullName>
    </submittedName>
</protein>
<feature type="compositionally biased region" description="Basic and acidic residues" evidence="1">
    <location>
        <begin position="323"/>
        <end position="333"/>
    </location>
</feature>
<name>A0A517LDY3_9PEZI</name>
<feature type="region of interest" description="Disordered" evidence="1">
    <location>
        <begin position="244"/>
        <end position="264"/>
    </location>
</feature>
<organism evidence="2 3">
    <name type="scientific">Venturia effusa</name>
    <dbReference type="NCBI Taxonomy" id="50376"/>
    <lineage>
        <taxon>Eukaryota</taxon>
        <taxon>Fungi</taxon>
        <taxon>Dikarya</taxon>
        <taxon>Ascomycota</taxon>
        <taxon>Pezizomycotina</taxon>
        <taxon>Dothideomycetes</taxon>
        <taxon>Pleosporomycetidae</taxon>
        <taxon>Venturiales</taxon>
        <taxon>Venturiaceae</taxon>
        <taxon>Venturia</taxon>
    </lineage>
</organism>
<proteinExistence type="predicted"/>
<feature type="region of interest" description="Disordered" evidence="1">
    <location>
        <begin position="504"/>
        <end position="697"/>
    </location>
</feature>
<feature type="compositionally biased region" description="Basic and acidic residues" evidence="1">
    <location>
        <begin position="529"/>
        <end position="556"/>
    </location>
</feature>
<dbReference type="OrthoDB" id="10482885at2759"/>
<feature type="compositionally biased region" description="Basic and acidic residues" evidence="1">
    <location>
        <begin position="420"/>
        <end position="446"/>
    </location>
</feature>
<feature type="compositionally biased region" description="Acidic residues" evidence="1">
    <location>
        <begin position="312"/>
        <end position="322"/>
    </location>
</feature>
<dbReference type="AlphaFoldDB" id="A0A517LDY3"/>
<gene>
    <name evidence="2" type="ORF">FKW77_006673</name>
</gene>
<feature type="compositionally biased region" description="Acidic residues" evidence="1">
    <location>
        <begin position="403"/>
        <end position="419"/>
    </location>
</feature>
<dbReference type="EMBL" id="CP042194">
    <property type="protein sequence ID" value="QDS73849.1"/>
    <property type="molecule type" value="Genomic_DNA"/>
</dbReference>
<reference evidence="2 3" key="1">
    <citation type="submission" date="2019-07" db="EMBL/GenBank/DDBJ databases">
        <title>Finished genome of Venturia effusa.</title>
        <authorList>
            <person name="Young C.A."/>
            <person name="Cox M.P."/>
            <person name="Ganley A.R.D."/>
            <person name="David W.J."/>
        </authorList>
    </citation>
    <scope>NUCLEOTIDE SEQUENCE [LARGE SCALE GENOMIC DNA]</scope>
    <source>
        <strain evidence="3">albino</strain>
    </source>
</reference>
<evidence type="ECO:0000313" key="3">
    <source>
        <dbReference type="Proteomes" id="UP000316270"/>
    </source>
</evidence>
<feature type="region of interest" description="Disordered" evidence="1">
    <location>
        <begin position="278"/>
        <end position="461"/>
    </location>
</feature>
<feature type="compositionally biased region" description="Basic and acidic residues" evidence="1">
    <location>
        <begin position="21"/>
        <end position="33"/>
    </location>
</feature>
<keyword evidence="3" id="KW-1185">Reference proteome</keyword>
<feature type="compositionally biased region" description="Acidic residues" evidence="1">
    <location>
        <begin position="129"/>
        <end position="146"/>
    </location>
</feature>
<dbReference type="Proteomes" id="UP000316270">
    <property type="component" value="Chromosome 10"/>
</dbReference>
<feature type="compositionally biased region" description="Basic residues" evidence="1">
    <location>
        <begin position="93"/>
        <end position="107"/>
    </location>
</feature>
<feature type="compositionally biased region" description="Acidic residues" evidence="1">
    <location>
        <begin position="581"/>
        <end position="594"/>
    </location>
</feature>
<sequence length="697" mass="77695">MSGSMDDIRGPTPSPEPEPPQDDKVLPDARPQDEVVQNVNKGPIKLALPKKRGYAEANAGDEGVGGSETQAPKRRKKSVVPKEPKGEKDPKPKPTRRATKPAAKKPQHGQGVGAKNLSAVAQGKRPVDPADDEGPPDGEQGGEEMDNATIEEALKFAKLQERARFGAINDYQLSKRVRVKTGLVDSPMNENIAPGIPSREQRLLESFFIPFGSAQADSDEIASADNAVAQRRIDYITLYRDSPEDVKKRPRNDRKRPSRKDWRKLSLKHRLNVMEGLREIEEHEPKPRRKEWDTLRTQARHDRGELEKGQDWLDEPSSWDEYNDTHVTREPHRQPFTPNGGGKSDDGDNDDDNGSGDHKPSTIGNKKGKSATTKVTKTTHGQESHDWTEEHESYLQELLNLPDADENSVEKEAAEDDDEKVGLKDEKVSLEDEKEEAAESTKESTAKSKTKTPQEPRPPYTWLELEMIERFMQGRNQDGGGRWGAKTKNMLQLTRAHRLFFEKWPLPKDKKGKPYPPRQPQSMFRKLRKPEFEGRFTEIMGKGETKSSTVREEKGKGGNKNAVGNSKYAGKTVPGGKTLPGDEDNQDEDEDADDQTSPVDQKLNAAGRQTTARKGPAKAPSQIEVVAQDGGQDEGESLNEDETGEFSDEDMDVERDGGEGNDLDQELPDEDEDQTEETQRDDSGDSSGSDDLNDTRH</sequence>
<feature type="compositionally biased region" description="Basic and acidic residues" evidence="1">
    <location>
        <begin position="80"/>
        <end position="92"/>
    </location>
</feature>
<feature type="compositionally biased region" description="Basic and acidic residues" evidence="1">
    <location>
        <begin position="278"/>
        <end position="311"/>
    </location>
</feature>
<accession>A0A517LDY3</accession>
<feature type="compositionally biased region" description="Basic residues" evidence="1">
    <location>
        <begin position="248"/>
        <end position="258"/>
    </location>
</feature>